<feature type="compositionally biased region" description="Basic and acidic residues" evidence="1">
    <location>
        <begin position="11"/>
        <end position="20"/>
    </location>
</feature>
<evidence type="ECO:0000259" key="2">
    <source>
        <dbReference type="Pfam" id="PF03732"/>
    </source>
</evidence>
<sequence>MLSSNVEETSEQTRRREIKPTARGRKDKSRDAIANMEARLAKVELAMADTREGVDLIEQGMEKGSQVQPVSHEEFMSFQEKVLSMLASMESRIEALATRMESRDHEEASKVEVPKPQGFSSKRDAKELDNFLWHMERYFEAITLIDEAAKVRTATLYLTDTTTLWWHWRFANMEKDICTIETWEDFKREIKRQFYPENVAYLARKNMRLLKHTGSIRDYVKEFSSLMLDIPNMTEEELLFNFMDNLQGWAEQELRRRGVQDLATTMAVAESLTNYKMGDSSKVESLEDSHTTGGGDEVLKDHNAPRMGSGKKPNVQEGRGKVTKGKVNLMGKRKQHFKHRKCRDLHPFEASQEKEVKNILAKWVTRRIEVPPVIEYLVRWKGLPKRQRRKLLETPRAIYTKPLEGRVWKVLEMPRDVHTFLHYDGRHERSPRLSREFYRSLVHRVVHRIM</sequence>
<evidence type="ECO:0000313" key="3">
    <source>
        <dbReference type="EMBL" id="CAN61495.1"/>
    </source>
</evidence>
<feature type="domain" description="Retrotransposon gag" evidence="2">
    <location>
        <begin position="154"/>
        <end position="246"/>
    </location>
</feature>
<protein>
    <recommendedName>
        <fullName evidence="2">Retrotransposon gag domain-containing protein</fullName>
    </recommendedName>
</protein>
<evidence type="ECO:0000256" key="1">
    <source>
        <dbReference type="SAM" id="MobiDB-lite"/>
    </source>
</evidence>
<organism evidence="3">
    <name type="scientific">Vitis vinifera</name>
    <name type="common">Grape</name>
    <dbReference type="NCBI Taxonomy" id="29760"/>
    <lineage>
        <taxon>Eukaryota</taxon>
        <taxon>Viridiplantae</taxon>
        <taxon>Streptophyta</taxon>
        <taxon>Embryophyta</taxon>
        <taxon>Tracheophyta</taxon>
        <taxon>Spermatophyta</taxon>
        <taxon>Magnoliopsida</taxon>
        <taxon>eudicotyledons</taxon>
        <taxon>Gunneridae</taxon>
        <taxon>Pentapetalae</taxon>
        <taxon>rosids</taxon>
        <taxon>Vitales</taxon>
        <taxon>Vitaceae</taxon>
        <taxon>Viteae</taxon>
        <taxon>Vitis</taxon>
    </lineage>
</organism>
<feature type="region of interest" description="Disordered" evidence="1">
    <location>
        <begin position="1"/>
        <end position="32"/>
    </location>
</feature>
<dbReference type="InterPro" id="IPR005162">
    <property type="entry name" value="Retrotrans_gag_dom"/>
</dbReference>
<feature type="compositionally biased region" description="Basic and acidic residues" evidence="1">
    <location>
        <begin position="279"/>
        <end position="290"/>
    </location>
</feature>
<name>A5BKW2_VITVI</name>
<dbReference type="AlphaFoldDB" id="A5BKW2"/>
<dbReference type="Pfam" id="PF03732">
    <property type="entry name" value="Retrotrans_gag"/>
    <property type="match status" value="1"/>
</dbReference>
<dbReference type="EMBL" id="AM462980">
    <property type="protein sequence ID" value="CAN61495.1"/>
    <property type="molecule type" value="Genomic_DNA"/>
</dbReference>
<reference evidence="3" key="1">
    <citation type="journal article" date="2007" name="PLoS ONE">
        <title>The first genome sequence of an elite grapevine cultivar (Pinot noir Vitis vinifera L.): coping with a highly heterozygous genome.</title>
        <authorList>
            <person name="Velasco R."/>
            <person name="Zharkikh A."/>
            <person name="Troggio M."/>
            <person name="Cartwright D.A."/>
            <person name="Cestaro A."/>
            <person name="Pruss D."/>
            <person name="Pindo M."/>
            <person name="FitzGerald L.M."/>
            <person name="Vezzulli S."/>
            <person name="Reid J."/>
            <person name="Malacarne G."/>
            <person name="Iliev D."/>
            <person name="Coppola G."/>
            <person name="Wardell B."/>
            <person name="Micheletti D."/>
            <person name="Macalma T."/>
            <person name="Facci M."/>
            <person name="Mitchell J.T."/>
            <person name="Perazzolli M."/>
            <person name="Eldredge G."/>
            <person name="Gatto P."/>
            <person name="Oyzerski R."/>
            <person name="Moretto M."/>
            <person name="Gutin N."/>
            <person name="Stefanini M."/>
            <person name="Chen Y."/>
            <person name="Segala C."/>
            <person name="Davenport C."/>
            <person name="Dematte L."/>
            <person name="Mraz A."/>
            <person name="Battilana J."/>
            <person name="Stormo K."/>
            <person name="Costa F."/>
            <person name="Tao Q."/>
            <person name="Si-Ammour A."/>
            <person name="Harkins T."/>
            <person name="Lackey A."/>
            <person name="Perbost C."/>
            <person name="Taillon B."/>
            <person name="Stella A."/>
            <person name="Solovyev V."/>
            <person name="Fawcett J.A."/>
            <person name="Sterck L."/>
            <person name="Vandepoele K."/>
            <person name="Grando S.M."/>
            <person name="Toppo S."/>
            <person name="Moser C."/>
            <person name="Lanchbury J."/>
            <person name="Bogden R."/>
            <person name="Skolnick M."/>
            <person name="Sgaramella V."/>
            <person name="Bhatnagar S.K."/>
            <person name="Fontana P."/>
            <person name="Gutin A."/>
            <person name="Van de Peer Y."/>
            <person name="Salamini F."/>
            <person name="Viola R."/>
        </authorList>
    </citation>
    <scope>NUCLEOTIDE SEQUENCE</scope>
</reference>
<proteinExistence type="predicted"/>
<accession>A5BKW2</accession>
<feature type="region of interest" description="Disordered" evidence="1">
    <location>
        <begin position="279"/>
        <end position="319"/>
    </location>
</feature>
<gene>
    <name evidence="3" type="ORF">VITISV_001650</name>
</gene>